<dbReference type="AlphaFoldDB" id="A0A238KJ67"/>
<proteinExistence type="predicted"/>
<organism evidence="1 2">
    <name type="scientific">Actibacterium lipolyticum</name>
    <dbReference type="NCBI Taxonomy" id="1524263"/>
    <lineage>
        <taxon>Bacteria</taxon>
        <taxon>Pseudomonadati</taxon>
        <taxon>Pseudomonadota</taxon>
        <taxon>Alphaproteobacteria</taxon>
        <taxon>Rhodobacterales</taxon>
        <taxon>Roseobacteraceae</taxon>
        <taxon>Actibacterium</taxon>
    </lineage>
</organism>
<name>A0A238KJ67_9RHOB</name>
<dbReference type="RefSeq" id="WP_093967262.1">
    <property type="nucleotide sequence ID" value="NZ_FXYE01000002.1"/>
</dbReference>
<sequence length="190" mass="22071">MQDPEEVIRFWLKDVGPDGWYAGGEELDERVRQGFLDLWQLAHQGELQHWLTQPRTTLAYLIVTDQFPRNMFRGSAEAFATDKIARAAAKRAIANEFDMRIDEPERQFFYMPLMHSECLTDQDRCVRLMLTRMPETGADNLVHAKAHREVIRRFGRFPFRNDALSRCTRDDEQSFVDGGGYGQTVEALRA</sequence>
<accession>A0A238KJ67</accession>
<evidence type="ECO:0000313" key="1">
    <source>
        <dbReference type="EMBL" id="SMX42737.1"/>
    </source>
</evidence>
<dbReference type="Gene3D" id="1.20.58.320">
    <property type="entry name" value="TPR-like"/>
    <property type="match status" value="1"/>
</dbReference>
<dbReference type="OrthoDB" id="7593450at2"/>
<dbReference type="SUPFAM" id="SSF48452">
    <property type="entry name" value="TPR-like"/>
    <property type="match status" value="1"/>
</dbReference>
<protein>
    <recommendedName>
        <fullName evidence="3">DUF924 domain-containing protein</fullName>
    </recommendedName>
</protein>
<dbReference type="InterPro" id="IPR010323">
    <property type="entry name" value="DUF924"/>
</dbReference>
<dbReference type="EMBL" id="FXYE01000002">
    <property type="protein sequence ID" value="SMX42737.1"/>
    <property type="molecule type" value="Genomic_DNA"/>
</dbReference>
<dbReference type="Pfam" id="PF06041">
    <property type="entry name" value="DUF924"/>
    <property type="match status" value="1"/>
</dbReference>
<evidence type="ECO:0008006" key="3">
    <source>
        <dbReference type="Google" id="ProtNLM"/>
    </source>
</evidence>
<gene>
    <name evidence="1" type="ORF">COL8621_02059</name>
</gene>
<dbReference type="Gene3D" id="1.25.40.10">
    <property type="entry name" value="Tetratricopeptide repeat domain"/>
    <property type="match status" value="1"/>
</dbReference>
<reference evidence="2" key="1">
    <citation type="submission" date="2017-05" db="EMBL/GenBank/DDBJ databases">
        <authorList>
            <person name="Rodrigo-Torres L."/>
            <person name="Arahal R. D."/>
            <person name="Lucena T."/>
        </authorList>
    </citation>
    <scope>NUCLEOTIDE SEQUENCE [LARGE SCALE GENOMIC DNA]</scope>
    <source>
        <strain evidence="2">CECT 8621</strain>
    </source>
</reference>
<dbReference type="InterPro" id="IPR011990">
    <property type="entry name" value="TPR-like_helical_dom_sf"/>
</dbReference>
<evidence type="ECO:0000313" key="2">
    <source>
        <dbReference type="Proteomes" id="UP000202922"/>
    </source>
</evidence>
<keyword evidence="2" id="KW-1185">Reference proteome</keyword>
<dbReference type="Proteomes" id="UP000202922">
    <property type="component" value="Unassembled WGS sequence"/>
</dbReference>